<evidence type="ECO:0008006" key="11">
    <source>
        <dbReference type="Google" id="ProtNLM"/>
    </source>
</evidence>
<dbReference type="SUPFAM" id="SSF51197">
    <property type="entry name" value="Clavaminate synthase-like"/>
    <property type="match status" value="1"/>
</dbReference>
<dbReference type="EMBL" id="KB445797">
    <property type="protein sequence ID" value="EMD36759.1"/>
    <property type="molecule type" value="Genomic_DNA"/>
</dbReference>
<dbReference type="InterPro" id="IPR038492">
    <property type="entry name" value="GBBH-like_N_sf"/>
</dbReference>
<organism evidence="9 10">
    <name type="scientific">Ceriporiopsis subvermispora (strain B)</name>
    <name type="common">White-rot fungus</name>
    <name type="synonym">Gelatoporia subvermispora</name>
    <dbReference type="NCBI Taxonomy" id="914234"/>
    <lineage>
        <taxon>Eukaryota</taxon>
        <taxon>Fungi</taxon>
        <taxon>Dikarya</taxon>
        <taxon>Basidiomycota</taxon>
        <taxon>Agaricomycotina</taxon>
        <taxon>Agaricomycetes</taxon>
        <taxon>Polyporales</taxon>
        <taxon>Gelatoporiaceae</taxon>
        <taxon>Gelatoporia</taxon>
    </lineage>
</organism>
<protein>
    <recommendedName>
        <fullName evidence="11">TauD/TfdA-like domain-containing protein</fullName>
    </recommendedName>
</protein>
<dbReference type="InterPro" id="IPR010376">
    <property type="entry name" value="GBBH-like_N"/>
</dbReference>
<keyword evidence="5" id="KW-0560">Oxidoreductase</keyword>
<keyword evidence="3" id="KW-0479">Metal-binding</keyword>
<evidence type="ECO:0000313" key="9">
    <source>
        <dbReference type="EMBL" id="EMD36759.1"/>
    </source>
</evidence>
<dbReference type="PANTHER" id="PTHR10696:SF25">
    <property type="entry name" value="OXIDOREDUCTASE AIM17-RELATED"/>
    <property type="match status" value="1"/>
</dbReference>
<evidence type="ECO:0000256" key="6">
    <source>
        <dbReference type="ARBA" id="ARBA00023004"/>
    </source>
</evidence>
<comment type="cofactor">
    <cofactor evidence="1">
        <name>Fe(2+)</name>
        <dbReference type="ChEBI" id="CHEBI:29033"/>
    </cofactor>
</comment>
<comment type="similarity">
    <text evidence="2">Belongs to the gamma-BBH/TMLD family.</text>
</comment>
<sequence length="425" mass="49063">MNMQRLSASISYLRNTRRHLRNIEPNSQYVRGDRSSSSSASVTHLTYNDERFPFRWLRDCCQCPSCVHPSTLQKLHRTTDIPPNITPVSQDQVKVTSDGIAITWQDGHRSEYSTRFLETYMKAKHSLAFRNRPPVRLWDKVAIEESSDLFVDYESLLHDPSRYSHAIEQLAGYGLLFITNVPNDKTSDADCELRKLAENIGQLRRTFYGETWDVKNMPNSRNIAYTNVHLGLHMDLLYFEHPPRWQILHCLRNRVDGGQSIFVDSLKAAEDLRVQHPSHFNVLTSTLTSFHYDNDGHHLRFSHPTIELWPHPVGDVPPVRYVNYSPPFQAPLPPDTPDEFYAALQAFVGHLESPSARYEYTLPERTAVVFDNRRVLHARTAFTDREPTVYAQLISGEPNRWLKGCYLEADSILDHWRATTGKIGF</sequence>
<proteinExistence type="inferred from homology"/>
<dbReference type="Pfam" id="PF06155">
    <property type="entry name" value="GBBH-like_N"/>
    <property type="match status" value="1"/>
</dbReference>
<dbReference type="STRING" id="914234.M2PKD7"/>
<evidence type="ECO:0000256" key="1">
    <source>
        <dbReference type="ARBA" id="ARBA00001954"/>
    </source>
</evidence>
<dbReference type="InterPro" id="IPR050411">
    <property type="entry name" value="AlphaKG_dependent_hydroxylases"/>
</dbReference>
<dbReference type="FunFam" id="3.30.2020.30:FF:000002">
    <property type="entry name" value="Putative gamma-butyrobetaine dioxygenase"/>
    <property type="match status" value="1"/>
</dbReference>
<dbReference type="AlphaFoldDB" id="M2PKD7"/>
<dbReference type="GO" id="GO:0046872">
    <property type="term" value="F:metal ion binding"/>
    <property type="evidence" value="ECO:0007669"/>
    <property type="project" value="UniProtKB-KW"/>
</dbReference>
<evidence type="ECO:0000313" key="10">
    <source>
        <dbReference type="Proteomes" id="UP000016930"/>
    </source>
</evidence>
<dbReference type="Gene3D" id="3.30.2020.30">
    <property type="match status" value="1"/>
</dbReference>
<evidence type="ECO:0000256" key="4">
    <source>
        <dbReference type="ARBA" id="ARBA00022964"/>
    </source>
</evidence>
<feature type="domain" description="Gamma-butyrobetaine hydroxylase-like N-terminal" evidence="8">
    <location>
        <begin position="47"/>
        <end position="117"/>
    </location>
</feature>
<name>M2PKD7_CERS8</name>
<dbReference type="GO" id="GO:0016706">
    <property type="term" value="F:2-oxoglutarate-dependent dioxygenase activity"/>
    <property type="evidence" value="ECO:0007669"/>
    <property type="project" value="UniProtKB-ARBA"/>
</dbReference>
<dbReference type="Proteomes" id="UP000016930">
    <property type="component" value="Unassembled WGS sequence"/>
</dbReference>
<feature type="domain" description="TauD/TfdA-like" evidence="7">
    <location>
        <begin position="152"/>
        <end position="406"/>
    </location>
</feature>
<evidence type="ECO:0000259" key="8">
    <source>
        <dbReference type="Pfam" id="PF06155"/>
    </source>
</evidence>
<dbReference type="PANTHER" id="PTHR10696">
    <property type="entry name" value="GAMMA-BUTYROBETAINE HYDROXYLASE-RELATED"/>
    <property type="match status" value="1"/>
</dbReference>
<dbReference type="Pfam" id="PF02668">
    <property type="entry name" value="TauD"/>
    <property type="match status" value="1"/>
</dbReference>
<evidence type="ECO:0000256" key="3">
    <source>
        <dbReference type="ARBA" id="ARBA00022723"/>
    </source>
</evidence>
<gene>
    <name evidence="9" type="ORF">CERSUDRAFT_137020</name>
</gene>
<dbReference type="Gene3D" id="3.60.130.10">
    <property type="entry name" value="Clavaminate synthase-like"/>
    <property type="match status" value="1"/>
</dbReference>
<dbReference type="InterPro" id="IPR003819">
    <property type="entry name" value="TauD/TfdA-like"/>
</dbReference>
<evidence type="ECO:0000256" key="2">
    <source>
        <dbReference type="ARBA" id="ARBA00008654"/>
    </source>
</evidence>
<keyword evidence="10" id="KW-1185">Reference proteome</keyword>
<evidence type="ECO:0000256" key="5">
    <source>
        <dbReference type="ARBA" id="ARBA00023002"/>
    </source>
</evidence>
<reference evidence="9 10" key="1">
    <citation type="journal article" date="2012" name="Proc. Natl. Acad. Sci. U.S.A.">
        <title>Comparative genomics of Ceriporiopsis subvermispora and Phanerochaete chrysosporium provide insight into selective ligninolysis.</title>
        <authorList>
            <person name="Fernandez-Fueyo E."/>
            <person name="Ruiz-Duenas F.J."/>
            <person name="Ferreira P."/>
            <person name="Floudas D."/>
            <person name="Hibbett D.S."/>
            <person name="Canessa P."/>
            <person name="Larrondo L.F."/>
            <person name="James T.Y."/>
            <person name="Seelenfreund D."/>
            <person name="Lobos S."/>
            <person name="Polanco R."/>
            <person name="Tello M."/>
            <person name="Honda Y."/>
            <person name="Watanabe T."/>
            <person name="Watanabe T."/>
            <person name="Ryu J.S."/>
            <person name="Kubicek C.P."/>
            <person name="Schmoll M."/>
            <person name="Gaskell J."/>
            <person name="Hammel K.E."/>
            <person name="St John F.J."/>
            <person name="Vanden Wymelenberg A."/>
            <person name="Sabat G."/>
            <person name="Splinter BonDurant S."/>
            <person name="Syed K."/>
            <person name="Yadav J.S."/>
            <person name="Doddapaneni H."/>
            <person name="Subramanian V."/>
            <person name="Lavin J.L."/>
            <person name="Oguiza J.A."/>
            <person name="Perez G."/>
            <person name="Pisabarro A.G."/>
            <person name="Ramirez L."/>
            <person name="Santoyo F."/>
            <person name="Master E."/>
            <person name="Coutinho P.M."/>
            <person name="Henrissat B."/>
            <person name="Lombard V."/>
            <person name="Magnuson J.K."/>
            <person name="Kuees U."/>
            <person name="Hori C."/>
            <person name="Igarashi K."/>
            <person name="Samejima M."/>
            <person name="Held B.W."/>
            <person name="Barry K.W."/>
            <person name="LaButti K.M."/>
            <person name="Lapidus A."/>
            <person name="Lindquist E.A."/>
            <person name="Lucas S.M."/>
            <person name="Riley R."/>
            <person name="Salamov A.A."/>
            <person name="Hoffmeister D."/>
            <person name="Schwenk D."/>
            <person name="Hadar Y."/>
            <person name="Yarden O."/>
            <person name="de Vries R.P."/>
            <person name="Wiebenga A."/>
            <person name="Stenlid J."/>
            <person name="Eastwood D."/>
            <person name="Grigoriev I.V."/>
            <person name="Berka R.M."/>
            <person name="Blanchette R.A."/>
            <person name="Kersten P."/>
            <person name="Martinez A.T."/>
            <person name="Vicuna R."/>
            <person name="Cullen D."/>
        </authorList>
    </citation>
    <scope>NUCLEOTIDE SEQUENCE [LARGE SCALE GENOMIC DNA]</scope>
    <source>
        <strain evidence="9 10">B</strain>
    </source>
</reference>
<dbReference type="HOGENOM" id="CLU_021859_0_1_1"/>
<evidence type="ECO:0000259" key="7">
    <source>
        <dbReference type="Pfam" id="PF02668"/>
    </source>
</evidence>
<dbReference type="InterPro" id="IPR042098">
    <property type="entry name" value="TauD-like_sf"/>
</dbReference>
<dbReference type="CDD" id="cd00250">
    <property type="entry name" value="CAS_like"/>
    <property type="match status" value="1"/>
</dbReference>
<dbReference type="GO" id="GO:0045329">
    <property type="term" value="P:carnitine biosynthetic process"/>
    <property type="evidence" value="ECO:0007669"/>
    <property type="project" value="TreeGrafter"/>
</dbReference>
<keyword evidence="6" id="KW-0408">Iron</keyword>
<dbReference type="OrthoDB" id="406634at2759"/>
<dbReference type="GO" id="GO:0005739">
    <property type="term" value="C:mitochondrion"/>
    <property type="evidence" value="ECO:0007669"/>
    <property type="project" value="TreeGrafter"/>
</dbReference>
<accession>M2PKD7</accession>
<keyword evidence="4" id="KW-0223">Dioxygenase</keyword>